<name>A0A9P8AUK1_9AGAR</name>
<dbReference type="GeneID" id="66106400"/>
<sequence>MNLSSLLLKSGPSGIIFLLSLIVALEIELLHPVNSLNIFVHTTCGGKDSSEASVLIIVRSSATFTFIIQGRQPDGDFAVISNSDIGDFGSRAIRKKEEFYEFDKHMIMMVEGHYYYQR</sequence>
<dbReference type="AlphaFoldDB" id="A0A9P8AUK1"/>
<dbReference type="EMBL" id="MU250530">
    <property type="protein sequence ID" value="KAG7448325.1"/>
    <property type="molecule type" value="Genomic_DNA"/>
</dbReference>
<gene>
    <name evidence="1" type="ORF">BT62DRAFT_918723</name>
</gene>
<accession>A0A9P8AUK1</accession>
<protein>
    <submittedName>
        <fullName evidence="1">Uncharacterized protein</fullName>
    </submittedName>
</protein>
<evidence type="ECO:0000313" key="2">
    <source>
        <dbReference type="Proteomes" id="UP000812287"/>
    </source>
</evidence>
<reference evidence="1" key="1">
    <citation type="submission" date="2020-11" db="EMBL/GenBank/DDBJ databases">
        <title>Adaptations for nitrogen fixation in a non-lichenized fungal sporocarp promotes dispersal by wood-feeding termites.</title>
        <authorList>
            <consortium name="DOE Joint Genome Institute"/>
            <person name="Koch R.A."/>
            <person name="Yoon G."/>
            <person name="Arayal U."/>
            <person name="Lail K."/>
            <person name="Amirebrahimi M."/>
            <person name="Labutti K."/>
            <person name="Lipzen A."/>
            <person name="Riley R."/>
            <person name="Barry K."/>
            <person name="Henrissat B."/>
            <person name="Grigoriev I.V."/>
            <person name="Herr J.R."/>
            <person name="Aime M.C."/>
        </authorList>
    </citation>
    <scope>NUCLEOTIDE SEQUENCE</scope>
    <source>
        <strain evidence="1">MCA 3950</strain>
    </source>
</reference>
<organism evidence="1 2">
    <name type="scientific">Guyanagaster necrorhizus</name>
    <dbReference type="NCBI Taxonomy" id="856835"/>
    <lineage>
        <taxon>Eukaryota</taxon>
        <taxon>Fungi</taxon>
        <taxon>Dikarya</taxon>
        <taxon>Basidiomycota</taxon>
        <taxon>Agaricomycotina</taxon>
        <taxon>Agaricomycetes</taxon>
        <taxon>Agaricomycetidae</taxon>
        <taxon>Agaricales</taxon>
        <taxon>Marasmiineae</taxon>
        <taxon>Physalacriaceae</taxon>
        <taxon>Guyanagaster</taxon>
    </lineage>
</organism>
<keyword evidence="2" id="KW-1185">Reference proteome</keyword>
<dbReference type="RefSeq" id="XP_043041825.1">
    <property type="nucleotide sequence ID" value="XM_043184103.1"/>
</dbReference>
<evidence type="ECO:0000313" key="1">
    <source>
        <dbReference type="EMBL" id="KAG7448325.1"/>
    </source>
</evidence>
<dbReference type="Proteomes" id="UP000812287">
    <property type="component" value="Unassembled WGS sequence"/>
</dbReference>
<comment type="caution">
    <text evidence="1">The sequence shown here is derived from an EMBL/GenBank/DDBJ whole genome shotgun (WGS) entry which is preliminary data.</text>
</comment>
<proteinExistence type="predicted"/>